<organism evidence="2 3">
    <name type="scientific">Liparis tanakae</name>
    <name type="common">Tanaka's snailfish</name>
    <dbReference type="NCBI Taxonomy" id="230148"/>
    <lineage>
        <taxon>Eukaryota</taxon>
        <taxon>Metazoa</taxon>
        <taxon>Chordata</taxon>
        <taxon>Craniata</taxon>
        <taxon>Vertebrata</taxon>
        <taxon>Euteleostomi</taxon>
        <taxon>Actinopterygii</taxon>
        <taxon>Neopterygii</taxon>
        <taxon>Teleostei</taxon>
        <taxon>Neoteleostei</taxon>
        <taxon>Acanthomorphata</taxon>
        <taxon>Eupercaria</taxon>
        <taxon>Perciformes</taxon>
        <taxon>Cottioidei</taxon>
        <taxon>Cottales</taxon>
        <taxon>Liparidae</taxon>
        <taxon>Liparis</taxon>
    </lineage>
</organism>
<comment type="caution">
    <text evidence="2">The sequence shown here is derived from an EMBL/GenBank/DDBJ whole genome shotgun (WGS) entry which is preliminary data.</text>
</comment>
<dbReference type="OrthoDB" id="10656824at2759"/>
<name>A0A4Z2F406_9TELE</name>
<dbReference type="EMBL" id="SRLO01001693">
    <property type="protein sequence ID" value="TNN35879.1"/>
    <property type="molecule type" value="Genomic_DNA"/>
</dbReference>
<evidence type="ECO:0000256" key="1">
    <source>
        <dbReference type="SAM" id="MobiDB-lite"/>
    </source>
</evidence>
<sequence length="122" mass="13296">MESVVQQVGRLLVLVLVPAEHTGPLEASFHKPRPSPSSSPPVHQGQDVEHGGHVGVVVAGRLLQVLQRLLAERHRHLVAALRRVLDHQVVERPEAGRDLVAPLLGRRLAAGLRCGAQRRGLR</sequence>
<dbReference type="AlphaFoldDB" id="A0A4Z2F406"/>
<keyword evidence="3" id="KW-1185">Reference proteome</keyword>
<evidence type="ECO:0000313" key="2">
    <source>
        <dbReference type="EMBL" id="TNN35879.1"/>
    </source>
</evidence>
<gene>
    <name evidence="2" type="ORF">EYF80_053952</name>
</gene>
<protein>
    <submittedName>
        <fullName evidence="2">Uncharacterized protein</fullName>
    </submittedName>
</protein>
<reference evidence="2 3" key="1">
    <citation type="submission" date="2019-03" db="EMBL/GenBank/DDBJ databases">
        <title>First draft genome of Liparis tanakae, snailfish: a comprehensive survey of snailfish specific genes.</title>
        <authorList>
            <person name="Kim W."/>
            <person name="Song I."/>
            <person name="Jeong J.-H."/>
            <person name="Kim D."/>
            <person name="Kim S."/>
            <person name="Ryu S."/>
            <person name="Song J.Y."/>
            <person name="Lee S.K."/>
        </authorList>
    </citation>
    <scope>NUCLEOTIDE SEQUENCE [LARGE SCALE GENOMIC DNA]</scope>
    <source>
        <tissue evidence="2">Muscle</tissue>
    </source>
</reference>
<dbReference type="Proteomes" id="UP000314294">
    <property type="component" value="Unassembled WGS sequence"/>
</dbReference>
<feature type="region of interest" description="Disordered" evidence="1">
    <location>
        <begin position="25"/>
        <end position="50"/>
    </location>
</feature>
<proteinExistence type="predicted"/>
<evidence type="ECO:0000313" key="3">
    <source>
        <dbReference type="Proteomes" id="UP000314294"/>
    </source>
</evidence>
<accession>A0A4Z2F406</accession>